<dbReference type="GO" id="GO:0016627">
    <property type="term" value="F:oxidoreductase activity, acting on the CH-CH group of donors"/>
    <property type="evidence" value="ECO:0007669"/>
    <property type="project" value="InterPro"/>
</dbReference>
<feature type="non-terminal residue" evidence="6">
    <location>
        <position position="1"/>
    </location>
</feature>
<accession>X1FH78</accession>
<keyword evidence="2" id="KW-0285">Flavoprotein</keyword>
<evidence type="ECO:0000256" key="4">
    <source>
        <dbReference type="ARBA" id="ARBA00023002"/>
    </source>
</evidence>
<proteinExistence type="inferred from homology"/>
<comment type="caution">
    <text evidence="6">The sequence shown here is derived from an EMBL/GenBank/DDBJ whole genome shotgun (WGS) entry which is preliminary data.</text>
</comment>
<keyword evidence="3" id="KW-0274">FAD</keyword>
<reference evidence="6" key="1">
    <citation type="journal article" date="2014" name="Front. Microbiol.">
        <title>High frequency of phylogenetically diverse reductive dehalogenase-homologous genes in deep subseafloor sedimentary metagenomes.</title>
        <authorList>
            <person name="Kawai M."/>
            <person name="Futagami T."/>
            <person name="Toyoda A."/>
            <person name="Takaki Y."/>
            <person name="Nishi S."/>
            <person name="Hori S."/>
            <person name="Arai W."/>
            <person name="Tsubouchi T."/>
            <person name="Morono Y."/>
            <person name="Uchiyama I."/>
            <person name="Ito T."/>
            <person name="Fujiyama A."/>
            <person name="Inagaki F."/>
            <person name="Takami H."/>
        </authorList>
    </citation>
    <scope>NUCLEOTIDE SEQUENCE</scope>
    <source>
        <strain evidence="6">Expedition CK06-06</strain>
    </source>
</reference>
<evidence type="ECO:0000256" key="1">
    <source>
        <dbReference type="ARBA" id="ARBA00009347"/>
    </source>
</evidence>
<dbReference type="InterPro" id="IPR009075">
    <property type="entry name" value="AcylCo_DH/oxidase_C"/>
</dbReference>
<keyword evidence="4" id="KW-0560">Oxidoreductase</keyword>
<dbReference type="PANTHER" id="PTHR43292">
    <property type="entry name" value="ACYL-COA DEHYDROGENASE"/>
    <property type="match status" value="1"/>
</dbReference>
<evidence type="ECO:0000256" key="3">
    <source>
        <dbReference type="ARBA" id="ARBA00022827"/>
    </source>
</evidence>
<sequence>SEVFFEDVRVPRTNVLGRVDGGWEVAKSLLGHERTMIANLFGGGAPSGRAENPMEEAARKYIGVRDGKIADEVIRNRMAQNQMDESCFQLTVQRNTDNVKAGHRPGPETSIFKVYGTELNQRRQELMLSILGPECLGWEGEGFEEKELELCRTWLRSRGNTLEGGSSEIQLNIIAKRVLGLPD</sequence>
<protein>
    <recommendedName>
        <fullName evidence="5">Acyl-CoA dehydrogenase/oxidase C-terminal domain-containing protein</fullName>
    </recommendedName>
</protein>
<dbReference type="SUPFAM" id="SSF56645">
    <property type="entry name" value="Acyl-CoA dehydrogenase NM domain-like"/>
    <property type="match status" value="1"/>
</dbReference>
<evidence type="ECO:0000313" key="6">
    <source>
        <dbReference type="EMBL" id="GAH44976.1"/>
    </source>
</evidence>
<dbReference type="InterPro" id="IPR009100">
    <property type="entry name" value="AcylCoA_DH/oxidase_NM_dom_sf"/>
</dbReference>
<dbReference type="PANTHER" id="PTHR43292:SF3">
    <property type="entry name" value="ACYL-COA DEHYDROGENASE FADE29"/>
    <property type="match status" value="1"/>
</dbReference>
<dbReference type="AlphaFoldDB" id="X1FH78"/>
<dbReference type="SUPFAM" id="SSF47203">
    <property type="entry name" value="Acyl-CoA dehydrogenase C-terminal domain-like"/>
    <property type="match status" value="1"/>
</dbReference>
<dbReference type="Pfam" id="PF00441">
    <property type="entry name" value="Acyl-CoA_dh_1"/>
    <property type="match status" value="1"/>
</dbReference>
<dbReference type="Gene3D" id="1.20.140.10">
    <property type="entry name" value="Butyryl-CoA Dehydrogenase, subunit A, domain 3"/>
    <property type="match status" value="1"/>
</dbReference>
<name>X1FH78_9ZZZZ</name>
<dbReference type="InterPro" id="IPR052161">
    <property type="entry name" value="Mycobact_Acyl-CoA_DH"/>
</dbReference>
<organism evidence="6">
    <name type="scientific">marine sediment metagenome</name>
    <dbReference type="NCBI Taxonomy" id="412755"/>
    <lineage>
        <taxon>unclassified sequences</taxon>
        <taxon>metagenomes</taxon>
        <taxon>ecological metagenomes</taxon>
    </lineage>
</organism>
<evidence type="ECO:0000259" key="5">
    <source>
        <dbReference type="Pfam" id="PF00441"/>
    </source>
</evidence>
<feature type="domain" description="Acyl-CoA dehydrogenase/oxidase C-terminal" evidence="5">
    <location>
        <begin position="21"/>
        <end position="179"/>
    </location>
</feature>
<dbReference type="InterPro" id="IPR036250">
    <property type="entry name" value="AcylCo_DH-like_C"/>
</dbReference>
<dbReference type="GO" id="GO:0005886">
    <property type="term" value="C:plasma membrane"/>
    <property type="evidence" value="ECO:0007669"/>
    <property type="project" value="TreeGrafter"/>
</dbReference>
<comment type="similarity">
    <text evidence="1">Belongs to the acyl-CoA dehydrogenase family.</text>
</comment>
<gene>
    <name evidence="6" type="ORF">S03H2_17064</name>
</gene>
<evidence type="ECO:0000256" key="2">
    <source>
        <dbReference type="ARBA" id="ARBA00022630"/>
    </source>
</evidence>
<dbReference type="EMBL" id="BARU01008773">
    <property type="protein sequence ID" value="GAH44976.1"/>
    <property type="molecule type" value="Genomic_DNA"/>
</dbReference>